<protein>
    <submittedName>
        <fullName evidence="1">Uncharacterized protein</fullName>
    </submittedName>
</protein>
<dbReference type="EMBL" id="JAVRHT010000019">
    <property type="protein sequence ID" value="MDT0631938.1"/>
    <property type="molecule type" value="Genomic_DNA"/>
</dbReference>
<reference evidence="1 2" key="1">
    <citation type="submission" date="2023-09" db="EMBL/GenBank/DDBJ databases">
        <authorList>
            <person name="Rey-Velasco X."/>
        </authorList>
    </citation>
    <scope>NUCLEOTIDE SEQUENCE [LARGE SCALE GENOMIC DNA]</scope>
    <source>
        <strain evidence="1 2">F394</strain>
    </source>
</reference>
<keyword evidence="2" id="KW-1185">Reference proteome</keyword>
<dbReference type="Proteomes" id="UP001267426">
    <property type="component" value="Unassembled WGS sequence"/>
</dbReference>
<organism evidence="1 2">
    <name type="scientific">Rubrivirga litoralis</name>
    <dbReference type="NCBI Taxonomy" id="3075598"/>
    <lineage>
        <taxon>Bacteria</taxon>
        <taxon>Pseudomonadati</taxon>
        <taxon>Rhodothermota</taxon>
        <taxon>Rhodothermia</taxon>
        <taxon>Rhodothermales</taxon>
        <taxon>Rubricoccaceae</taxon>
        <taxon>Rubrivirga</taxon>
    </lineage>
</organism>
<accession>A0ABU3BRM5</accession>
<sequence length="98" mass="9760">MTSGPLGHRAGDVLLLSTANSGVPIEGRFYFADPGPSGHGGAGPLDSLIPLVVAHAERTGADLRQRVRAAVGETPTQLDVTALVLALLAEGGPLPGGG</sequence>
<name>A0ABU3BRM5_9BACT</name>
<comment type="caution">
    <text evidence="1">The sequence shown here is derived from an EMBL/GenBank/DDBJ whole genome shotgun (WGS) entry which is preliminary data.</text>
</comment>
<dbReference type="RefSeq" id="WP_311663385.1">
    <property type="nucleotide sequence ID" value="NZ_JAVRHT010000019.1"/>
</dbReference>
<proteinExistence type="predicted"/>
<gene>
    <name evidence="1" type="ORF">RM540_09290</name>
</gene>
<evidence type="ECO:0000313" key="1">
    <source>
        <dbReference type="EMBL" id="MDT0631938.1"/>
    </source>
</evidence>
<evidence type="ECO:0000313" key="2">
    <source>
        <dbReference type="Proteomes" id="UP001267426"/>
    </source>
</evidence>